<dbReference type="RefSeq" id="XP_009023998.1">
    <property type="nucleotide sequence ID" value="XM_009025750.1"/>
</dbReference>
<reference evidence="9" key="1">
    <citation type="submission" date="2012-12" db="EMBL/GenBank/DDBJ databases">
        <authorList>
            <person name="Hellsten U."/>
            <person name="Grimwood J."/>
            <person name="Chapman J.A."/>
            <person name="Shapiro H."/>
            <person name="Aerts A."/>
            <person name="Otillar R.P."/>
            <person name="Terry A.Y."/>
            <person name="Boore J.L."/>
            <person name="Simakov O."/>
            <person name="Marletaz F."/>
            <person name="Cho S.-J."/>
            <person name="Edsinger-Gonzales E."/>
            <person name="Havlak P."/>
            <person name="Kuo D.-H."/>
            <person name="Larsson T."/>
            <person name="Lv J."/>
            <person name="Arendt D."/>
            <person name="Savage R."/>
            <person name="Osoegawa K."/>
            <person name="de Jong P."/>
            <person name="Lindberg D.R."/>
            <person name="Seaver E.C."/>
            <person name="Weisblat D.A."/>
            <person name="Putnam N.H."/>
            <person name="Grigoriev I.V."/>
            <person name="Rokhsar D.S."/>
        </authorList>
    </citation>
    <scope>NUCLEOTIDE SEQUENCE</scope>
</reference>
<gene>
    <name evidence="8" type="primary">20206315</name>
    <name evidence="7" type="ORF">HELRODRAFT_177587</name>
</gene>
<sequence>MCLQVRNSAGKIFSKLPWKNTTLCSNSINKTLSFNRTVVPEKILITNKFEKLCVIKCQTSVRTCFAFQVDKIKSVNIIGAYDVLCFYYNDMPDGLYTNDHANCSMFLNILQKPICINISSYGNSDTNKHLPDRNLIEIIGMDRYNPSKSQPTGVGLYKLNMESRSLYDYQLFDTLAAGDGAVLMKLYFTNTTNGTVIVGQTSDEPSFNIGSTIPYLKSVNLDISNSKWRNKWLFLWQQGAHAKTLSYIDNGTLVFSKQFFIYNIAANRSDWTGVRMRTIS</sequence>
<evidence type="ECO:0000256" key="1">
    <source>
        <dbReference type="ARBA" id="ARBA00004613"/>
    </source>
</evidence>
<comment type="subcellular location">
    <subcellularLocation>
        <location evidence="1">Secreted</location>
    </subcellularLocation>
</comment>
<evidence type="ECO:0000313" key="8">
    <source>
        <dbReference type="EnsemblMetazoa" id="HelroP177587"/>
    </source>
</evidence>
<reference evidence="7 9" key="2">
    <citation type="journal article" date="2013" name="Nature">
        <title>Insights into bilaterian evolution from three spiralian genomes.</title>
        <authorList>
            <person name="Simakov O."/>
            <person name="Marletaz F."/>
            <person name="Cho S.J."/>
            <person name="Edsinger-Gonzales E."/>
            <person name="Havlak P."/>
            <person name="Hellsten U."/>
            <person name="Kuo D.H."/>
            <person name="Larsson T."/>
            <person name="Lv J."/>
            <person name="Arendt D."/>
            <person name="Savage R."/>
            <person name="Osoegawa K."/>
            <person name="de Jong P."/>
            <person name="Grimwood J."/>
            <person name="Chapman J.A."/>
            <person name="Shapiro H."/>
            <person name="Aerts A."/>
            <person name="Otillar R.P."/>
            <person name="Terry A.Y."/>
            <person name="Boore J.L."/>
            <person name="Grigoriev I.V."/>
            <person name="Lindberg D.R."/>
            <person name="Seaver E.C."/>
            <person name="Weisblat D.A."/>
            <person name="Putnam N.H."/>
            <person name="Rokhsar D.S."/>
        </authorList>
    </citation>
    <scope>NUCLEOTIDE SEQUENCE</scope>
</reference>
<dbReference type="PANTHER" id="PTHR14592">
    <property type="entry name" value="UNCHARACTERIZED FAM3"/>
    <property type="match status" value="1"/>
</dbReference>
<dbReference type="KEGG" id="hro:HELRODRAFT_177587"/>
<accession>T1FBW6</accession>
<protein>
    <recommendedName>
        <fullName evidence="6">ILEI/PANDER domain-containing protein</fullName>
    </recommendedName>
</protein>
<evidence type="ECO:0000256" key="2">
    <source>
        <dbReference type="ARBA" id="ARBA00010905"/>
    </source>
</evidence>
<comment type="similarity">
    <text evidence="2">Belongs to the FAM3 family.</text>
</comment>
<keyword evidence="3" id="KW-0964">Secreted</keyword>
<dbReference type="OrthoDB" id="440755at2759"/>
<keyword evidence="4" id="KW-0732">Signal</keyword>
<keyword evidence="5" id="KW-1015">Disulfide bond</keyword>
<dbReference type="HOGENOM" id="CLU_1016641_0_0_1"/>
<dbReference type="EMBL" id="AMQM01006099">
    <property type="status" value="NOT_ANNOTATED_CDS"/>
    <property type="molecule type" value="Genomic_DNA"/>
</dbReference>
<dbReference type="GeneID" id="20206315"/>
<dbReference type="CTD" id="20206315"/>
<dbReference type="InterPro" id="IPR039220">
    <property type="entry name" value="FAM3"/>
</dbReference>
<reference evidence="8" key="3">
    <citation type="submission" date="2015-06" db="UniProtKB">
        <authorList>
            <consortium name="EnsemblMetazoa"/>
        </authorList>
    </citation>
    <scope>IDENTIFICATION</scope>
</reference>
<dbReference type="EMBL" id="KB097269">
    <property type="protein sequence ID" value="ESN97925.1"/>
    <property type="molecule type" value="Genomic_DNA"/>
</dbReference>
<dbReference type="Pfam" id="PF15711">
    <property type="entry name" value="ILEI"/>
    <property type="match status" value="1"/>
</dbReference>
<dbReference type="GO" id="GO:0005615">
    <property type="term" value="C:extracellular space"/>
    <property type="evidence" value="ECO:0000318"/>
    <property type="project" value="GO_Central"/>
</dbReference>
<evidence type="ECO:0000313" key="7">
    <source>
        <dbReference type="EMBL" id="ESN97925.1"/>
    </source>
</evidence>
<evidence type="ECO:0000259" key="6">
    <source>
        <dbReference type="Pfam" id="PF15711"/>
    </source>
</evidence>
<evidence type="ECO:0000256" key="4">
    <source>
        <dbReference type="ARBA" id="ARBA00022729"/>
    </source>
</evidence>
<dbReference type="Proteomes" id="UP000015101">
    <property type="component" value="Unassembled WGS sequence"/>
</dbReference>
<dbReference type="InterPro" id="IPR039477">
    <property type="entry name" value="ILEI/PANDER_dom"/>
</dbReference>
<keyword evidence="9" id="KW-1185">Reference proteome</keyword>
<dbReference type="AlphaFoldDB" id="T1FBW6"/>
<evidence type="ECO:0000256" key="5">
    <source>
        <dbReference type="ARBA" id="ARBA00023157"/>
    </source>
</evidence>
<name>T1FBW6_HELRO</name>
<dbReference type="InParanoid" id="T1FBW6"/>
<evidence type="ECO:0000313" key="9">
    <source>
        <dbReference type="Proteomes" id="UP000015101"/>
    </source>
</evidence>
<dbReference type="EnsemblMetazoa" id="HelroT177587">
    <property type="protein sequence ID" value="HelroP177587"/>
    <property type="gene ID" value="HelroG177587"/>
</dbReference>
<proteinExistence type="inferred from homology"/>
<feature type="domain" description="ILEI/PANDER" evidence="6">
    <location>
        <begin position="153"/>
        <end position="240"/>
    </location>
</feature>
<evidence type="ECO:0000256" key="3">
    <source>
        <dbReference type="ARBA" id="ARBA00022525"/>
    </source>
</evidence>
<organism evidence="8 9">
    <name type="scientific">Helobdella robusta</name>
    <name type="common">Californian leech</name>
    <dbReference type="NCBI Taxonomy" id="6412"/>
    <lineage>
        <taxon>Eukaryota</taxon>
        <taxon>Metazoa</taxon>
        <taxon>Spiralia</taxon>
        <taxon>Lophotrochozoa</taxon>
        <taxon>Annelida</taxon>
        <taxon>Clitellata</taxon>
        <taxon>Hirudinea</taxon>
        <taxon>Rhynchobdellida</taxon>
        <taxon>Glossiphoniidae</taxon>
        <taxon>Helobdella</taxon>
    </lineage>
</organism>